<reference evidence="2" key="1">
    <citation type="journal article" date="2014" name="Front. Microbiol.">
        <title>High frequency of phylogenetically diverse reductive dehalogenase-homologous genes in deep subseafloor sedimentary metagenomes.</title>
        <authorList>
            <person name="Kawai M."/>
            <person name="Futagami T."/>
            <person name="Toyoda A."/>
            <person name="Takaki Y."/>
            <person name="Nishi S."/>
            <person name="Hori S."/>
            <person name="Arai W."/>
            <person name="Tsubouchi T."/>
            <person name="Morono Y."/>
            <person name="Uchiyama I."/>
            <person name="Ito T."/>
            <person name="Fujiyama A."/>
            <person name="Inagaki F."/>
            <person name="Takami H."/>
        </authorList>
    </citation>
    <scope>NUCLEOTIDE SEQUENCE</scope>
    <source>
        <strain evidence="2">Expedition CK06-06</strain>
    </source>
</reference>
<gene>
    <name evidence="2" type="ORF">S01H1_11343</name>
</gene>
<dbReference type="SUPFAM" id="SSF52980">
    <property type="entry name" value="Restriction endonuclease-like"/>
    <property type="match status" value="1"/>
</dbReference>
<dbReference type="Gene3D" id="3.90.320.10">
    <property type="match status" value="1"/>
</dbReference>
<dbReference type="AlphaFoldDB" id="X0SRV3"/>
<feature type="compositionally biased region" description="Low complexity" evidence="1">
    <location>
        <begin position="35"/>
        <end position="46"/>
    </location>
</feature>
<sequence length="237" mass="27509">MPIKSYLEKIPTSKFPHHIFKQHKQQSSDAETAKNKNNNSKNNQSSGAVIAKINNIDNENVLEQRASQLKIKTLKIKKLPKNNLANKLAELALNLTKNNKERHKTIQNFFLINDSTTIATEIPVYLTNDDIKYFKKRNFKINIENYRTPVTGHIDILQIRNGLIHILDYKPDASKISPVEQLTIYALALASRTKLDLHSFKCTWFDENNYYEFYPLHAVYLKRLSVMPILEKDKRNA</sequence>
<comment type="caution">
    <text evidence="2">The sequence shown here is derived from an EMBL/GenBank/DDBJ whole genome shotgun (WGS) entry which is preliminary data.</text>
</comment>
<protein>
    <recommendedName>
        <fullName evidence="3">PD-(D/E)XK endonuclease-like domain-containing protein</fullName>
    </recommendedName>
</protein>
<proteinExistence type="predicted"/>
<evidence type="ECO:0000256" key="1">
    <source>
        <dbReference type="SAM" id="MobiDB-lite"/>
    </source>
</evidence>
<evidence type="ECO:0000313" key="2">
    <source>
        <dbReference type="EMBL" id="GAF78622.1"/>
    </source>
</evidence>
<evidence type="ECO:0008006" key="3">
    <source>
        <dbReference type="Google" id="ProtNLM"/>
    </source>
</evidence>
<feature type="compositionally biased region" description="Basic residues" evidence="1">
    <location>
        <begin position="15"/>
        <end position="24"/>
    </location>
</feature>
<name>X0SRV3_9ZZZZ</name>
<feature type="region of interest" description="Disordered" evidence="1">
    <location>
        <begin position="14"/>
        <end position="47"/>
    </location>
</feature>
<organism evidence="2">
    <name type="scientific">marine sediment metagenome</name>
    <dbReference type="NCBI Taxonomy" id="412755"/>
    <lineage>
        <taxon>unclassified sequences</taxon>
        <taxon>metagenomes</taxon>
        <taxon>ecological metagenomes</taxon>
    </lineage>
</organism>
<dbReference type="EMBL" id="BARS01005783">
    <property type="protein sequence ID" value="GAF78622.1"/>
    <property type="molecule type" value="Genomic_DNA"/>
</dbReference>
<dbReference type="InterPro" id="IPR011604">
    <property type="entry name" value="PDDEXK-like_dom_sf"/>
</dbReference>
<accession>X0SRV3</accession>
<dbReference type="InterPro" id="IPR011335">
    <property type="entry name" value="Restrct_endonuc-II-like"/>
</dbReference>